<dbReference type="Proteomes" id="UP001444661">
    <property type="component" value="Unassembled WGS sequence"/>
</dbReference>
<protein>
    <submittedName>
        <fullName evidence="1">Uncharacterized protein</fullName>
    </submittedName>
</protein>
<comment type="caution">
    <text evidence="1">The sequence shown here is derived from an EMBL/GenBank/DDBJ whole genome shotgun (WGS) entry which is preliminary data.</text>
</comment>
<evidence type="ECO:0000313" key="2">
    <source>
        <dbReference type="Proteomes" id="UP001444661"/>
    </source>
</evidence>
<accession>A0ABR1TAS4</accession>
<dbReference type="EMBL" id="JAQQWK010000004">
    <property type="protein sequence ID" value="KAK8043707.1"/>
    <property type="molecule type" value="Genomic_DNA"/>
</dbReference>
<organism evidence="1 2">
    <name type="scientific">Apiospora rasikravindrae</name>
    <dbReference type="NCBI Taxonomy" id="990691"/>
    <lineage>
        <taxon>Eukaryota</taxon>
        <taxon>Fungi</taxon>
        <taxon>Dikarya</taxon>
        <taxon>Ascomycota</taxon>
        <taxon>Pezizomycotina</taxon>
        <taxon>Sordariomycetes</taxon>
        <taxon>Xylariomycetidae</taxon>
        <taxon>Amphisphaeriales</taxon>
        <taxon>Apiosporaceae</taxon>
        <taxon>Apiospora</taxon>
    </lineage>
</organism>
<name>A0ABR1TAS4_9PEZI</name>
<sequence>MGFPGRYLFVRRPAEASVLQLSPLVVAPASPLIHSNSGYRHSTRLRLRDPPPLYLFHAVVPPSSSPARVLTRVPGVGMVLAVLIAARSLSSHTSEKGSPLCDEPRLWLALYGSVAPGHQAVHLDCEVLRSWPGRAVCARDTAVTARQHQSWTSTTVQDRRRWRLLC</sequence>
<proteinExistence type="predicted"/>
<reference evidence="1 2" key="1">
    <citation type="submission" date="2023-01" db="EMBL/GenBank/DDBJ databases">
        <title>Analysis of 21 Apiospora genomes using comparative genomics revels a genus with tremendous synthesis potential of carbohydrate active enzymes and secondary metabolites.</title>
        <authorList>
            <person name="Sorensen T."/>
        </authorList>
    </citation>
    <scope>NUCLEOTIDE SEQUENCE [LARGE SCALE GENOMIC DNA]</scope>
    <source>
        <strain evidence="1 2">CBS 33761</strain>
    </source>
</reference>
<evidence type="ECO:0000313" key="1">
    <source>
        <dbReference type="EMBL" id="KAK8043707.1"/>
    </source>
</evidence>
<keyword evidence="2" id="KW-1185">Reference proteome</keyword>
<gene>
    <name evidence="1" type="ORF">PG993_006137</name>
</gene>